<name>A0ACB6S7X5_9PLEO</name>
<sequence>MVAYPVGIRALFCKIYWTVLALNAGARTLMVAACFLWIGYHSEGRRLRRVYNIATMQNAYSRLQSSDAFSDMRLDQPTDWMEVHNALLETNLHSADHFQATHHLVDTPSPKDTSDTHFVKQRSMDSNSCRRVHSRDFPARSHLTLFTPCLRHASNMQPLPRLRRQRNAIANARSDGPEASPMKTNTKAMDDENSPSAMSWEATRRASRDPTGFISWQMARHGWSPKEDHTAD</sequence>
<organism evidence="1 2">
    <name type="scientific">Macroventuria anomochaeta</name>
    <dbReference type="NCBI Taxonomy" id="301207"/>
    <lineage>
        <taxon>Eukaryota</taxon>
        <taxon>Fungi</taxon>
        <taxon>Dikarya</taxon>
        <taxon>Ascomycota</taxon>
        <taxon>Pezizomycotina</taxon>
        <taxon>Dothideomycetes</taxon>
        <taxon>Pleosporomycetidae</taxon>
        <taxon>Pleosporales</taxon>
        <taxon>Pleosporineae</taxon>
        <taxon>Didymellaceae</taxon>
        <taxon>Macroventuria</taxon>
    </lineage>
</organism>
<dbReference type="Proteomes" id="UP000799754">
    <property type="component" value="Unassembled WGS sequence"/>
</dbReference>
<evidence type="ECO:0000313" key="2">
    <source>
        <dbReference type="Proteomes" id="UP000799754"/>
    </source>
</evidence>
<evidence type="ECO:0000313" key="1">
    <source>
        <dbReference type="EMBL" id="KAF2630381.1"/>
    </source>
</evidence>
<accession>A0ACB6S7X5</accession>
<comment type="caution">
    <text evidence="1">The sequence shown here is derived from an EMBL/GenBank/DDBJ whole genome shotgun (WGS) entry which is preliminary data.</text>
</comment>
<protein>
    <submittedName>
        <fullName evidence="1">Uncharacterized protein</fullName>
    </submittedName>
</protein>
<dbReference type="EMBL" id="MU006707">
    <property type="protein sequence ID" value="KAF2630381.1"/>
    <property type="molecule type" value="Genomic_DNA"/>
</dbReference>
<proteinExistence type="predicted"/>
<reference evidence="1" key="1">
    <citation type="journal article" date="2020" name="Stud. Mycol.">
        <title>101 Dothideomycetes genomes: a test case for predicting lifestyles and emergence of pathogens.</title>
        <authorList>
            <person name="Haridas S."/>
            <person name="Albert R."/>
            <person name="Binder M."/>
            <person name="Bloem J."/>
            <person name="Labutti K."/>
            <person name="Salamov A."/>
            <person name="Andreopoulos B."/>
            <person name="Baker S."/>
            <person name="Barry K."/>
            <person name="Bills G."/>
            <person name="Bluhm B."/>
            <person name="Cannon C."/>
            <person name="Castanera R."/>
            <person name="Culley D."/>
            <person name="Daum C."/>
            <person name="Ezra D."/>
            <person name="Gonzalez J."/>
            <person name="Henrissat B."/>
            <person name="Kuo A."/>
            <person name="Liang C."/>
            <person name="Lipzen A."/>
            <person name="Lutzoni F."/>
            <person name="Magnuson J."/>
            <person name="Mondo S."/>
            <person name="Nolan M."/>
            <person name="Ohm R."/>
            <person name="Pangilinan J."/>
            <person name="Park H.-J."/>
            <person name="Ramirez L."/>
            <person name="Alfaro M."/>
            <person name="Sun H."/>
            <person name="Tritt A."/>
            <person name="Yoshinaga Y."/>
            <person name="Zwiers L.-H."/>
            <person name="Turgeon B."/>
            <person name="Goodwin S."/>
            <person name="Spatafora J."/>
            <person name="Crous P."/>
            <person name="Grigoriev I."/>
        </authorList>
    </citation>
    <scope>NUCLEOTIDE SEQUENCE</scope>
    <source>
        <strain evidence="1">CBS 525.71</strain>
    </source>
</reference>
<gene>
    <name evidence="1" type="ORF">BU25DRAFT_257133</name>
</gene>
<keyword evidence="2" id="KW-1185">Reference proteome</keyword>